<keyword evidence="1" id="KW-0812">Transmembrane</keyword>
<accession>A0A4R2GND4</accession>
<name>A0A4R2GND4_9BACT</name>
<reference evidence="3 4" key="1">
    <citation type="submission" date="2019-03" db="EMBL/GenBank/DDBJ databases">
        <title>Genomic Encyclopedia of Type Strains, Phase IV (KMG-IV): sequencing the most valuable type-strain genomes for metagenomic binning, comparative biology and taxonomic classification.</title>
        <authorList>
            <person name="Goeker M."/>
        </authorList>
    </citation>
    <scope>NUCLEOTIDE SEQUENCE [LARGE SCALE GENOMIC DNA]</scope>
    <source>
        <strain evidence="3 4">DSM 24179</strain>
    </source>
</reference>
<evidence type="ECO:0000259" key="2">
    <source>
        <dbReference type="Pfam" id="PF18935"/>
    </source>
</evidence>
<dbReference type="Proteomes" id="UP000295221">
    <property type="component" value="Unassembled WGS sequence"/>
</dbReference>
<dbReference type="AlphaFoldDB" id="A0A4R2GND4"/>
<feature type="transmembrane region" description="Helical" evidence="1">
    <location>
        <begin position="77"/>
        <end position="96"/>
    </location>
</feature>
<dbReference type="InterPro" id="IPR043738">
    <property type="entry name" value="DUF5683"/>
</dbReference>
<gene>
    <name evidence="3" type="ORF">EV194_101405</name>
</gene>
<evidence type="ECO:0000313" key="3">
    <source>
        <dbReference type="EMBL" id="TCO10773.1"/>
    </source>
</evidence>
<dbReference type="OrthoDB" id="9813910at2"/>
<evidence type="ECO:0000256" key="1">
    <source>
        <dbReference type="SAM" id="Phobius"/>
    </source>
</evidence>
<comment type="caution">
    <text evidence="3">The sequence shown here is derived from an EMBL/GenBank/DDBJ whole genome shotgun (WGS) entry which is preliminary data.</text>
</comment>
<organism evidence="3 4">
    <name type="scientific">Natronoflexus pectinivorans</name>
    <dbReference type="NCBI Taxonomy" id="682526"/>
    <lineage>
        <taxon>Bacteria</taxon>
        <taxon>Pseudomonadati</taxon>
        <taxon>Bacteroidota</taxon>
        <taxon>Bacteroidia</taxon>
        <taxon>Marinilabiliales</taxon>
        <taxon>Marinilabiliaceae</taxon>
        <taxon>Natronoflexus</taxon>
    </lineage>
</organism>
<sequence>MSIFYKRLVLSVIIILMMPVLVEGQAADTTNYVSNEVYLYDFYPEQYHHSPHKATLYSAVLPGLGQVYNEMYWKVPLLYAGIGGVVYGISFNTTYYNRYRSAYRDFLIRDPGNTSYERFIPPTLTIDDVHGRYSEWFQRALQNKRRRYKRDRDLSYIGLAAIYLANIIDAAVDAHFYDFDISDDLSFSLEPVLLQPYPESNAIPALQLQIRF</sequence>
<keyword evidence="1" id="KW-1133">Transmembrane helix</keyword>
<feature type="transmembrane region" description="Helical" evidence="1">
    <location>
        <begin position="154"/>
        <end position="177"/>
    </location>
</feature>
<dbReference type="EMBL" id="SLWK01000001">
    <property type="protein sequence ID" value="TCO10773.1"/>
    <property type="molecule type" value="Genomic_DNA"/>
</dbReference>
<keyword evidence="1" id="KW-0472">Membrane</keyword>
<dbReference type="RefSeq" id="WP_132431532.1">
    <property type="nucleotide sequence ID" value="NZ_SLWK01000001.1"/>
</dbReference>
<evidence type="ECO:0000313" key="4">
    <source>
        <dbReference type="Proteomes" id="UP000295221"/>
    </source>
</evidence>
<dbReference type="Pfam" id="PF18935">
    <property type="entry name" value="DUF5683"/>
    <property type="match status" value="1"/>
</dbReference>
<keyword evidence="4" id="KW-1185">Reference proteome</keyword>
<protein>
    <recommendedName>
        <fullName evidence="2">DUF5683 domain-containing protein</fullName>
    </recommendedName>
</protein>
<feature type="domain" description="DUF5683" evidence="2">
    <location>
        <begin position="48"/>
        <end position="212"/>
    </location>
</feature>
<proteinExistence type="predicted"/>